<feature type="chain" id="PRO_5012187346" evidence="7">
    <location>
        <begin position="20"/>
        <end position="1692"/>
    </location>
</feature>
<keyword evidence="4 7" id="KW-0732">Signal</keyword>
<dbReference type="OrthoDB" id="188939at2759"/>
<dbReference type="GO" id="GO:0005576">
    <property type="term" value="C:extracellular region"/>
    <property type="evidence" value="ECO:0007669"/>
    <property type="project" value="UniProtKB-SubCell"/>
</dbReference>
<gene>
    <name evidence="8" type="ORF">SteCoe_21027</name>
</gene>
<keyword evidence="6" id="KW-1133">Transmembrane helix</keyword>
<protein>
    <submittedName>
        <fullName evidence="8">Uncharacterized protein</fullName>
    </submittedName>
</protein>
<feature type="transmembrane region" description="Helical" evidence="6">
    <location>
        <begin position="1619"/>
        <end position="1639"/>
    </location>
</feature>
<evidence type="ECO:0000256" key="4">
    <source>
        <dbReference type="ARBA" id="ARBA00022729"/>
    </source>
</evidence>
<evidence type="ECO:0000256" key="3">
    <source>
        <dbReference type="ARBA" id="ARBA00022525"/>
    </source>
</evidence>
<comment type="caution">
    <text evidence="8">The sequence shown here is derived from an EMBL/GenBank/DDBJ whole genome shotgun (WGS) entry which is preliminary data.</text>
</comment>
<keyword evidence="6" id="KW-0812">Transmembrane</keyword>
<comment type="similarity">
    <text evidence="2">Belongs to the UPF0669 family.</text>
</comment>
<organism evidence="8 9">
    <name type="scientific">Stentor coeruleus</name>
    <dbReference type="NCBI Taxonomy" id="5963"/>
    <lineage>
        <taxon>Eukaryota</taxon>
        <taxon>Sar</taxon>
        <taxon>Alveolata</taxon>
        <taxon>Ciliophora</taxon>
        <taxon>Postciliodesmatophora</taxon>
        <taxon>Heterotrichea</taxon>
        <taxon>Heterotrichida</taxon>
        <taxon>Stentoridae</taxon>
        <taxon>Stentor</taxon>
    </lineage>
</organism>
<evidence type="ECO:0000256" key="7">
    <source>
        <dbReference type="SAM" id="SignalP"/>
    </source>
</evidence>
<evidence type="ECO:0000313" key="9">
    <source>
        <dbReference type="Proteomes" id="UP000187209"/>
    </source>
</evidence>
<accession>A0A1R2BQG2</accession>
<name>A0A1R2BQG2_9CILI</name>
<dbReference type="PANTHER" id="PTHR31703:SF2">
    <property type="entry name" value="UPF0669 PROTEIN C6ORF120"/>
    <property type="match status" value="1"/>
</dbReference>
<keyword evidence="9" id="KW-1185">Reference proteome</keyword>
<proteinExistence type="inferred from homology"/>
<keyword evidence="3" id="KW-0964">Secreted</keyword>
<evidence type="ECO:0000256" key="1">
    <source>
        <dbReference type="ARBA" id="ARBA00004613"/>
    </source>
</evidence>
<dbReference type="Proteomes" id="UP000187209">
    <property type="component" value="Unassembled WGS sequence"/>
</dbReference>
<sequence>MGKILVFLGLIYIYAEVISDGQTKYGEIHYSIGESHLYEYQYLVPSDEDLKVIATKFADFNDLDIYIGTTVDVSSFMYDYKSTSLDFPSINIPSNQLILGTSYYILIFCPPYCRYSISLTQSLPLILEEGVPAKASLDKSQKIRFEYIVGAKGVNTVMISIMFKGLLGMYVFKGIEEATNENTLQINYSWINDLVFNYEDADYFDKFQITVFAEGYSEFTVLALCTLLSPIHLQPSVHQTGSVKKESFKYFVIYKDPQAHYMEISLAIYSGDADLYVSLFLYPDYYNYDFKANELGNEFLVISEDDFSQLSFSNGPVYIGVYGAMDSVFSIIVTINANASIAIFEGIPVEGEVKINQLKNFYYQIPKEESDFSIYLISLSGDADLYVKLCFSNCDLTLDEIYNSPNISYSQGPSNLQTLDFRISEDSCGLSNNCTFAIGIFGVKTTYYSLTLATKKTHIILQAGKSFIMSSPEQGYRYYDFTSHNINTTEISFILTPVYGDPDLYVSRTSTPSTSLYEKSSINPLTNIEKITYVIGQDGLSLEGKYKLAVFSKHGTYYSILATEMLPNINTTAQLYSGCPQKDTLFNTQDQNYKIYSYNFPIANNQPILHIYFSTLIGRFYIYIANNNNNIDWDMSDFNYNWYFESSNYGPTDVITIESSDPDYRIGTTYIIMIVASKYDIDNMASYYIEIASGDDSVMLGEDVSVPGKVSDGEYKYYSFPVHYLHEDLSITLMVLSGDPDLYISFNYSNPRPNNMDYDIKSNEYGSEVICLLWEETLSKLCPDLRENYVHGESHGCFMFIGIVSDISSSYSIRVHPSTQTPKFLASGHSIYGAVTDKGYDFYYTQINTQDTLSIILQKNSGRMNFYLTIQDKNSLAKDPEDWQRPNKDTSILKTQNLITEELIMSSQELLSFCTNTCIILMSIKCESQDCEFTLDISQEEIFSITEGQAKYGIVGKSYKYYSYKCEVIAEDITFIITPINSCEPMIFVSKGKDKRPTKDDYDWTSSSDSIENVIIKYSNDMMDSDSMKGVYVVAVSSNQDACSYTLTVTNHYNTVVFISSGVPQQGMANSGKNSYYAFYNPIGEDLIVIVTPKSGSPSLVVNSHLQGSGDFYEHLPSFKDSMWNSNFEVNKYSIRIKTESKGYCVDCYYLIGVVSEMESSYTITVTNDLTVHVLQNGVPFLSQGKVKHTDVYSFQVHMGIDIHISLSEFGGESDFYVSDTYEESKVLWRCEKGISTKSLVIKPNDPKFYEGVYYVIVENQSEDPVYTILWYSENSPIKLIDGWPIQCELKPETDSNMLMRFESYNSINCYLESLTTGFYPTVKVKYDRTSLSPYDLIFNSTSYTENHLAIEISLTGKNIFYLTVSNTQSFDINSGEFQLYCTNAFYPAMLQSNKLTVGVLSKDKNALRYEVQANKATDMNIYITPCVGEFQIEISTNWTIITEQSPQIIVTRLTDGVLFGQVHNAIGKYYITVSKSQQSDFSVFQILVDTLNLPRLYPGNEGYVKWSKGPDGIFIDWADLEYINHTIFKGETTYRIYFTQNQTKPMLTSCQVFYGAMENTISVIGTSEKTEKTLNIEADNIKIAIVAGIKINEEIALKTIIYNAFFIDNTSPKEVSHLLLILTLIIIFAVIAIAILYLKFRKVKSEKKIIVTKIKDGTILDDISMVVDDGKKIDLNTSNIPSMACEEHQKQ</sequence>
<evidence type="ECO:0000256" key="2">
    <source>
        <dbReference type="ARBA" id="ARBA00008960"/>
    </source>
</evidence>
<evidence type="ECO:0000256" key="5">
    <source>
        <dbReference type="ARBA" id="ARBA00023180"/>
    </source>
</evidence>
<keyword evidence="5" id="KW-0325">Glycoprotein</keyword>
<comment type="subcellular location">
    <subcellularLocation>
        <location evidence="1">Secreted</location>
    </subcellularLocation>
</comment>
<evidence type="ECO:0000313" key="8">
    <source>
        <dbReference type="EMBL" id="OMJ79043.1"/>
    </source>
</evidence>
<reference evidence="8 9" key="1">
    <citation type="submission" date="2016-11" db="EMBL/GenBank/DDBJ databases">
        <title>The macronuclear genome of Stentor coeruleus: a giant cell with tiny introns.</title>
        <authorList>
            <person name="Slabodnick M."/>
            <person name="Ruby J.G."/>
            <person name="Reiff S.B."/>
            <person name="Swart E.C."/>
            <person name="Gosai S."/>
            <person name="Prabakaran S."/>
            <person name="Witkowska E."/>
            <person name="Larue G.E."/>
            <person name="Fisher S."/>
            <person name="Freeman R.M."/>
            <person name="Gunawardena J."/>
            <person name="Chu W."/>
            <person name="Stover N.A."/>
            <person name="Gregory B.D."/>
            <person name="Nowacki M."/>
            <person name="Derisi J."/>
            <person name="Roy S.W."/>
            <person name="Marshall W.F."/>
            <person name="Sood P."/>
        </authorList>
    </citation>
    <scope>NUCLEOTIDE SEQUENCE [LARGE SCALE GENOMIC DNA]</scope>
    <source>
        <strain evidence="8">WM001</strain>
    </source>
</reference>
<evidence type="ECO:0000256" key="6">
    <source>
        <dbReference type="SAM" id="Phobius"/>
    </source>
</evidence>
<dbReference type="PANTHER" id="PTHR31703">
    <property type="entry name" value="UPF0669 PROTEIN C6ORF120"/>
    <property type="match status" value="1"/>
</dbReference>
<dbReference type="InterPro" id="IPR031420">
    <property type="entry name" value="UPF0669"/>
</dbReference>
<keyword evidence="6" id="KW-0472">Membrane</keyword>
<dbReference type="EMBL" id="MPUH01000491">
    <property type="protein sequence ID" value="OMJ79043.1"/>
    <property type="molecule type" value="Genomic_DNA"/>
</dbReference>
<dbReference type="Gene3D" id="2.60.120.380">
    <property type="match status" value="3"/>
</dbReference>
<feature type="signal peptide" evidence="7">
    <location>
        <begin position="1"/>
        <end position="19"/>
    </location>
</feature>